<gene>
    <name evidence="2" type="ORF">MNBD_ALPHA03-135</name>
</gene>
<dbReference type="Pfam" id="PF00059">
    <property type="entry name" value="Lectin_C"/>
    <property type="match status" value="1"/>
</dbReference>
<reference evidence="2" key="1">
    <citation type="submission" date="2018-06" db="EMBL/GenBank/DDBJ databases">
        <authorList>
            <person name="Zhirakovskaya E."/>
        </authorList>
    </citation>
    <scope>NUCLEOTIDE SEQUENCE</scope>
</reference>
<feature type="domain" description="C-type lectin" evidence="1">
    <location>
        <begin position="62"/>
        <end position="148"/>
    </location>
</feature>
<dbReference type="InterPro" id="IPR016186">
    <property type="entry name" value="C-type_lectin-like/link_sf"/>
</dbReference>
<dbReference type="InterPro" id="IPR016187">
    <property type="entry name" value="CTDL_fold"/>
</dbReference>
<accession>A0A3B1B4F9</accession>
<proteinExistence type="predicted"/>
<protein>
    <recommendedName>
        <fullName evidence="1">C-type lectin domain-containing protein</fullName>
    </recommendedName>
</protein>
<dbReference type="Gene3D" id="3.10.100.10">
    <property type="entry name" value="Mannose-Binding Protein A, subunit A"/>
    <property type="match status" value="1"/>
</dbReference>
<dbReference type="PROSITE" id="PS50041">
    <property type="entry name" value="C_TYPE_LECTIN_2"/>
    <property type="match status" value="1"/>
</dbReference>
<organism evidence="2">
    <name type="scientific">hydrothermal vent metagenome</name>
    <dbReference type="NCBI Taxonomy" id="652676"/>
    <lineage>
        <taxon>unclassified sequences</taxon>
        <taxon>metagenomes</taxon>
        <taxon>ecological metagenomes</taxon>
    </lineage>
</organism>
<dbReference type="EMBL" id="UOFW01000162">
    <property type="protein sequence ID" value="VAX06338.1"/>
    <property type="molecule type" value="Genomic_DNA"/>
</dbReference>
<dbReference type="CDD" id="cd00037">
    <property type="entry name" value="CLECT"/>
    <property type="match status" value="1"/>
</dbReference>
<dbReference type="InterPro" id="IPR001304">
    <property type="entry name" value="C-type_lectin-like"/>
</dbReference>
<dbReference type="AlphaFoldDB" id="A0A3B1B4F9"/>
<evidence type="ECO:0000259" key="1">
    <source>
        <dbReference type="PROSITE" id="PS50041"/>
    </source>
</evidence>
<name>A0A3B1B4F9_9ZZZZ</name>
<dbReference type="SUPFAM" id="SSF56436">
    <property type="entry name" value="C-type lectin-like"/>
    <property type="match status" value="1"/>
</dbReference>
<sequence length="191" mass="21473">MTFLKKTLWCNIFLIMLSMMMPIVPSHAEISRKTPSLDGSVTAGPYYNPASKSYFELLRLPSSEKQNWQVASNAAQKRFYKNTKGRLAVVKDIATHQFITRNFRGPNIWIGLQYACGSKTLTWVDGTKITESSFTAWAPQWARTSVRCGGKGYMPVSYTTSQATGISARWQASGPEKFFSLYLVEFPTNGE</sequence>
<evidence type="ECO:0000313" key="2">
    <source>
        <dbReference type="EMBL" id="VAX06338.1"/>
    </source>
</evidence>